<dbReference type="EC" id="3.4.23.36" evidence="9"/>
<gene>
    <name evidence="9" type="primary">lspA</name>
    <name evidence="12" type="ORF">DesyoDRAFT_4560</name>
</gene>
<feature type="transmembrane region" description="Helical" evidence="9">
    <location>
        <begin position="57"/>
        <end position="76"/>
    </location>
</feature>
<feature type="active site" evidence="9">
    <location>
        <position position="126"/>
    </location>
</feature>
<dbReference type="GO" id="GO:0006508">
    <property type="term" value="P:proteolysis"/>
    <property type="evidence" value="ECO:0007669"/>
    <property type="project" value="UniProtKB-KW"/>
</dbReference>
<comment type="pathway">
    <text evidence="9">Protein modification; lipoprotein biosynthesis (signal peptide cleavage).</text>
</comment>
<name>H5XY11_9FIRM</name>
<dbReference type="Proteomes" id="UP000005104">
    <property type="component" value="Chromosome"/>
</dbReference>
<evidence type="ECO:0000256" key="10">
    <source>
        <dbReference type="RuleBase" id="RU000594"/>
    </source>
</evidence>
<keyword evidence="3 9" id="KW-0645">Protease</keyword>
<dbReference type="NCBIfam" id="TIGR00077">
    <property type="entry name" value="lspA"/>
    <property type="match status" value="1"/>
</dbReference>
<comment type="similarity">
    <text evidence="1 9 11">Belongs to the peptidase A8 family.</text>
</comment>
<keyword evidence="12" id="KW-0449">Lipoprotein</keyword>
<dbReference type="HAMAP" id="MF_00161">
    <property type="entry name" value="LspA"/>
    <property type="match status" value="1"/>
</dbReference>
<comment type="catalytic activity">
    <reaction evidence="9 10">
        <text>Release of signal peptides from bacterial membrane prolipoproteins. Hydrolyzes -Xaa-Yaa-Zaa-|-(S,diacylglyceryl)Cys-, in which Xaa is hydrophobic (preferably Leu), and Yaa (Ala or Ser) and Zaa (Gly or Ala) have small, neutral side chains.</text>
        <dbReference type="EC" id="3.4.23.36"/>
    </reaction>
</comment>
<dbReference type="PANTHER" id="PTHR33695">
    <property type="entry name" value="LIPOPROTEIN SIGNAL PEPTIDASE"/>
    <property type="match status" value="1"/>
</dbReference>
<keyword evidence="2 9" id="KW-1003">Cell membrane</keyword>
<dbReference type="GO" id="GO:0005886">
    <property type="term" value="C:plasma membrane"/>
    <property type="evidence" value="ECO:0007669"/>
    <property type="project" value="UniProtKB-SubCell"/>
</dbReference>
<accession>H5XY11</accession>
<dbReference type="HOGENOM" id="CLU_083252_3_4_9"/>
<dbReference type="RefSeq" id="WP_007786476.1">
    <property type="nucleotide sequence ID" value="NZ_CM001441.1"/>
</dbReference>
<dbReference type="PRINTS" id="PR00781">
    <property type="entry name" value="LIPOSIGPTASE"/>
</dbReference>
<comment type="caution">
    <text evidence="9">Lacks conserved residue(s) required for the propagation of feature annotation.</text>
</comment>
<feature type="transmembrane region" description="Helical" evidence="9">
    <location>
        <begin position="83"/>
        <end position="101"/>
    </location>
</feature>
<evidence type="ECO:0000256" key="2">
    <source>
        <dbReference type="ARBA" id="ARBA00022475"/>
    </source>
</evidence>
<keyword evidence="6 9" id="KW-0378">Hydrolase</keyword>
<evidence type="ECO:0000256" key="4">
    <source>
        <dbReference type="ARBA" id="ARBA00022692"/>
    </source>
</evidence>
<sequence>MLVWLAIIGAWGIDRVLKVLVQINFMPGETVKVIPKVFHLTYVLNPGAAFGLMAGRTWIFVVTAVLVLGGVIYGQFRIPREEWITRLAIGMIGGGAMGNLYDRLTIGRVVDYLDFQIWPYVFNFADSMIVIGVGLLMLAIYREEKAQGKSSPEVPEK</sequence>
<keyword evidence="4 9" id="KW-0812">Transmembrane</keyword>
<evidence type="ECO:0000256" key="3">
    <source>
        <dbReference type="ARBA" id="ARBA00022670"/>
    </source>
</evidence>
<dbReference type="STRING" id="768710.DesyoDRAFT_4560"/>
<dbReference type="Pfam" id="PF01252">
    <property type="entry name" value="Peptidase_A8"/>
    <property type="match status" value="1"/>
</dbReference>
<dbReference type="UniPathway" id="UPA00665"/>
<dbReference type="GO" id="GO:0004190">
    <property type="term" value="F:aspartic-type endopeptidase activity"/>
    <property type="evidence" value="ECO:0007669"/>
    <property type="project" value="UniProtKB-UniRule"/>
</dbReference>
<proteinExistence type="inferred from homology"/>
<dbReference type="InterPro" id="IPR001872">
    <property type="entry name" value="Peptidase_A8"/>
</dbReference>
<dbReference type="AlphaFoldDB" id="H5XY11"/>
<comment type="function">
    <text evidence="9 10">This protein specifically catalyzes the removal of signal peptides from prolipoproteins.</text>
</comment>
<dbReference type="EMBL" id="CM001441">
    <property type="protein sequence ID" value="EHQ91514.1"/>
    <property type="molecule type" value="Genomic_DNA"/>
</dbReference>
<evidence type="ECO:0000256" key="9">
    <source>
        <dbReference type="HAMAP-Rule" id="MF_00161"/>
    </source>
</evidence>
<dbReference type="PANTHER" id="PTHR33695:SF1">
    <property type="entry name" value="LIPOPROTEIN SIGNAL PEPTIDASE"/>
    <property type="match status" value="1"/>
</dbReference>
<dbReference type="PROSITE" id="PS00855">
    <property type="entry name" value="SPASE_II"/>
    <property type="match status" value="1"/>
</dbReference>
<keyword evidence="13" id="KW-1185">Reference proteome</keyword>
<keyword evidence="8 9" id="KW-0472">Membrane</keyword>
<protein>
    <recommendedName>
        <fullName evidence="9">Lipoprotein signal peptidase</fullName>
        <ecNumber evidence="9">3.4.23.36</ecNumber>
    </recommendedName>
    <alternativeName>
        <fullName evidence="9">Prolipoprotein signal peptidase</fullName>
    </alternativeName>
    <alternativeName>
        <fullName evidence="9">Signal peptidase II</fullName>
        <shortName evidence="9">SPase II</shortName>
    </alternativeName>
</protein>
<evidence type="ECO:0000256" key="11">
    <source>
        <dbReference type="RuleBase" id="RU004181"/>
    </source>
</evidence>
<evidence type="ECO:0000256" key="1">
    <source>
        <dbReference type="ARBA" id="ARBA00006139"/>
    </source>
</evidence>
<dbReference type="eggNOG" id="COG0597">
    <property type="taxonomic scope" value="Bacteria"/>
</dbReference>
<keyword evidence="7 9" id="KW-1133">Transmembrane helix</keyword>
<keyword evidence="5 9" id="KW-0064">Aspartyl protease</keyword>
<feature type="active site" evidence="9">
    <location>
        <position position="111"/>
    </location>
</feature>
<evidence type="ECO:0000256" key="7">
    <source>
        <dbReference type="ARBA" id="ARBA00022989"/>
    </source>
</evidence>
<comment type="subcellular location">
    <subcellularLocation>
        <location evidence="9">Cell membrane</location>
        <topology evidence="9">Multi-pass membrane protein</topology>
    </subcellularLocation>
</comment>
<evidence type="ECO:0000256" key="8">
    <source>
        <dbReference type="ARBA" id="ARBA00023136"/>
    </source>
</evidence>
<evidence type="ECO:0000256" key="5">
    <source>
        <dbReference type="ARBA" id="ARBA00022750"/>
    </source>
</evidence>
<dbReference type="OrthoDB" id="9810259at2"/>
<reference evidence="12 13" key="1">
    <citation type="submission" date="2011-11" db="EMBL/GenBank/DDBJ databases">
        <title>The Noncontiguous Finished genome of Desulfosporosinus youngiae DSM 17734.</title>
        <authorList>
            <consortium name="US DOE Joint Genome Institute (JGI-PGF)"/>
            <person name="Lucas S."/>
            <person name="Han J."/>
            <person name="Lapidus A."/>
            <person name="Cheng J.-F."/>
            <person name="Goodwin L."/>
            <person name="Pitluck S."/>
            <person name="Peters L."/>
            <person name="Ovchinnikova G."/>
            <person name="Lu M."/>
            <person name="Land M.L."/>
            <person name="Hauser L."/>
            <person name="Pester M."/>
            <person name="Spring S."/>
            <person name="Ollivier B."/>
            <person name="Rattei T."/>
            <person name="Klenk H.-P."/>
            <person name="Wagner M."/>
            <person name="Loy A."/>
            <person name="Woyke T.J."/>
        </authorList>
    </citation>
    <scope>NUCLEOTIDE SEQUENCE [LARGE SCALE GENOMIC DNA]</scope>
    <source>
        <strain evidence="12 13">DSM 17734</strain>
    </source>
</reference>
<organism evidence="12 13">
    <name type="scientific">Desulfosporosinus youngiae DSM 17734</name>
    <dbReference type="NCBI Taxonomy" id="768710"/>
    <lineage>
        <taxon>Bacteria</taxon>
        <taxon>Bacillati</taxon>
        <taxon>Bacillota</taxon>
        <taxon>Clostridia</taxon>
        <taxon>Eubacteriales</taxon>
        <taxon>Desulfitobacteriaceae</taxon>
        <taxon>Desulfosporosinus</taxon>
    </lineage>
</organism>
<evidence type="ECO:0000256" key="6">
    <source>
        <dbReference type="ARBA" id="ARBA00022801"/>
    </source>
</evidence>
<evidence type="ECO:0000313" key="13">
    <source>
        <dbReference type="Proteomes" id="UP000005104"/>
    </source>
</evidence>
<feature type="transmembrane region" description="Helical" evidence="9">
    <location>
        <begin position="121"/>
        <end position="141"/>
    </location>
</feature>
<evidence type="ECO:0000313" key="12">
    <source>
        <dbReference type="EMBL" id="EHQ91514.1"/>
    </source>
</evidence>